<keyword evidence="5" id="KW-1185">Reference proteome</keyword>
<feature type="domain" description="Lsr2 DNA-binding" evidence="3">
    <location>
        <begin position="70"/>
        <end position="104"/>
    </location>
</feature>
<dbReference type="InterPro" id="IPR055370">
    <property type="entry name" value="Lsr2_DNA-bd"/>
</dbReference>
<feature type="domain" description="Lsr2 dimerization" evidence="2">
    <location>
        <begin position="1"/>
        <end position="60"/>
    </location>
</feature>
<dbReference type="Pfam" id="PF11774">
    <property type="entry name" value="Lsr2"/>
    <property type="match status" value="1"/>
</dbReference>
<evidence type="ECO:0000259" key="2">
    <source>
        <dbReference type="Pfam" id="PF11774"/>
    </source>
</evidence>
<dbReference type="InterPro" id="IPR024412">
    <property type="entry name" value="Lsr2_dim_dom"/>
</dbReference>
<evidence type="ECO:0000256" key="1">
    <source>
        <dbReference type="ARBA" id="ARBA00023125"/>
    </source>
</evidence>
<dbReference type="Gene3D" id="4.10.320.10">
    <property type="entry name" value="E3-binding domain"/>
    <property type="match status" value="1"/>
</dbReference>
<sequence length="106" mass="12112">MARRKITQVFDDLDNKPLDENDVHVIRFSIDGSSYVMDVSSANCEKFRESISEFLAHARKDTNQRREPQNYSPKAVREWAAARGIVVAERGKLSQQIIDDYLAANP</sequence>
<name>A0ABU2B760_9CORY</name>
<organism evidence="4 5">
    <name type="scientific">Corynebacterium felinum</name>
    <dbReference type="NCBI Taxonomy" id="131318"/>
    <lineage>
        <taxon>Bacteria</taxon>
        <taxon>Bacillati</taxon>
        <taxon>Actinomycetota</taxon>
        <taxon>Actinomycetes</taxon>
        <taxon>Mycobacteriales</taxon>
        <taxon>Corynebacteriaceae</taxon>
        <taxon>Corynebacterium</taxon>
    </lineage>
</organism>
<evidence type="ECO:0000259" key="3">
    <source>
        <dbReference type="Pfam" id="PF23359"/>
    </source>
</evidence>
<dbReference type="Pfam" id="PF23359">
    <property type="entry name" value="Lsr2_DNA-bd"/>
    <property type="match status" value="1"/>
</dbReference>
<dbReference type="EMBL" id="JAVDYF010000001">
    <property type="protein sequence ID" value="MDR7354131.1"/>
    <property type="molecule type" value="Genomic_DNA"/>
</dbReference>
<dbReference type="InterPro" id="IPR036625">
    <property type="entry name" value="E3-bd_dom_sf"/>
</dbReference>
<evidence type="ECO:0000313" key="5">
    <source>
        <dbReference type="Proteomes" id="UP001183619"/>
    </source>
</evidence>
<dbReference type="Gene3D" id="3.30.60.230">
    <property type="entry name" value="Lsr2, dimerization domain"/>
    <property type="match status" value="1"/>
</dbReference>
<gene>
    <name evidence="4" type="ORF">J2S37_000669</name>
</gene>
<evidence type="ECO:0008006" key="6">
    <source>
        <dbReference type="Google" id="ProtNLM"/>
    </source>
</evidence>
<dbReference type="Proteomes" id="UP001183619">
    <property type="component" value="Unassembled WGS sequence"/>
</dbReference>
<evidence type="ECO:0000313" key="4">
    <source>
        <dbReference type="EMBL" id="MDR7354131.1"/>
    </source>
</evidence>
<keyword evidence="1" id="KW-0238">DNA-binding</keyword>
<accession>A0ABU2B760</accession>
<dbReference type="InterPro" id="IPR042261">
    <property type="entry name" value="Lsr2-like_dimerization"/>
</dbReference>
<proteinExistence type="predicted"/>
<protein>
    <recommendedName>
        <fullName evidence="6">Lsr2 family protein</fullName>
    </recommendedName>
</protein>
<dbReference type="RefSeq" id="WP_277104223.1">
    <property type="nucleotide sequence ID" value="NZ_BAAAJS010000038.1"/>
</dbReference>
<reference evidence="4 5" key="1">
    <citation type="submission" date="2023-07" db="EMBL/GenBank/DDBJ databases">
        <title>Sequencing the genomes of 1000 actinobacteria strains.</title>
        <authorList>
            <person name="Klenk H.-P."/>
        </authorList>
    </citation>
    <scope>NUCLEOTIDE SEQUENCE [LARGE SCALE GENOMIC DNA]</scope>
    <source>
        <strain evidence="4 5">DSM 44508</strain>
    </source>
</reference>
<comment type="caution">
    <text evidence="4">The sequence shown here is derived from an EMBL/GenBank/DDBJ whole genome shotgun (WGS) entry which is preliminary data.</text>
</comment>